<feature type="compositionally biased region" description="Polar residues" evidence="1">
    <location>
        <begin position="49"/>
        <end position="64"/>
    </location>
</feature>
<proteinExistence type="predicted"/>
<accession>A0A6N2NDI5</accession>
<gene>
    <name evidence="2" type="ORF">SVIM_LOCUS500600</name>
</gene>
<reference evidence="2" key="1">
    <citation type="submission" date="2019-03" db="EMBL/GenBank/DDBJ databases">
        <authorList>
            <person name="Mank J."/>
            <person name="Almeida P."/>
        </authorList>
    </citation>
    <scope>NUCLEOTIDE SEQUENCE</scope>
    <source>
        <strain evidence="2">78183</strain>
    </source>
</reference>
<dbReference type="AlphaFoldDB" id="A0A6N2NDI5"/>
<evidence type="ECO:0000313" key="2">
    <source>
        <dbReference type="EMBL" id="VFU65254.1"/>
    </source>
</evidence>
<sequence length="125" mass="13319">MPPSSLTNLSIAGAASKIDAFLFVNDIKACNPDAPTPPLQLHHNIAYPSKSTSSNPARLKSDTSIENLPFPHSWDEGRIGSPCHLTTADINWTSLASLIGRKLPEQATKGSLTPIDPGSYQRKGG</sequence>
<feature type="region of interest" description="Disordered" evidence="1">
    <location>
        <begin position="106"/>
        <end position="125"/>
    </location>
</feature>
<evidence type="ECO:0000256" key="1">
    <source>
        <dbReference type="SAM" id="MobiDB-lite"/>
    </source>
</evidence>
<dbReference type="EMBL" id="CAADRP010002279">
    <property type="protein sequence ID" value="VFU65254.1"/>
    <property type="molecule type" value="Genomic_DNA"/>
</dbReference>
<organism evidence="2">
    <name type="scientific">Salix viminalis</name>
    <name type="common">Common osier</name>
    <name type="synonym">Basket willow</name>
    <dbReference type="NCBI Taxonomy" id="40686"/>
    <lineage>
        <taxon>Eukaryota</taxon>
        <taxon>Viridiplantae</taxon>
        <taxon>Streptophyta</taxon>
        <taxon>Embryophyta</taxon>
        <taxon>Tracheophyta</taxon>
        <taxon>Spermatophyta</taxon>
        <taxon>Magnoliopsida</taxon>
        <taxon>eudicotyledons</taxon>
        <taxon>Gunneridae</taxon>
        <taxon>Pentapetalae</taxon>
        <taxon>rosids</taxon>
        <taxon>fabids</taxon>
        <taxon>Malpighiales</taxon>
        <taxon>Salicaceae</taxon>
        <taxon>Saliceae</taxon>
        <taxon>Salix</taxon>
    </lineage>
</organism>
<protein>
    <submittedName>
        <fullName evidence="2">Uncharacterized protein</fullName>
    </submittedName>
</protein>
<feature type="region of interest" description="Disordered" evidence="1">
    <location>
        <begin position="41"/>
        <end position="64"/>
    </location>
</feature>
<name>A0A6N2NDI5_SALVM</name>